<dbReference type="InterPro" id="IPR051262">
    <property type="entry name" value="SMP-30/CGR1_Lactonase"/>
</dbReference>
<dbReference type="SUPFAM" id="SSF63829">
    <property type="entry name" value="Calcium-dependent phosphotriesterase"/>
    <property type="match status" value="1"/>
</dbReference>
<keyword evidence="4" id="KW-1185">Reference proteome</keyword>
<gene>
    <name evidence="3" type="ORF">GCM10009433_14320</name>
</gene>
<dbReference type="Pfam" id="PF08450">
    <property type="entry name" value="SGL"/>
    <property type="match status" value="1"/>
</dbReference>
<dbReference type="InterPro" id="IPR005511">
    <property type="entry name" value="SMP-30"/>
</dbReference>
<name>A0ABP3VJT9_9FLAO</name>
<proteinExistence type="predicted"/>
<dbReference type="Gene3D" id="2.120.10.30">
    <property type="entry name" value="TolB, C-terminal domain"/>
    <property type="match status" value="1"/>
</dbReference>
<organism evidence="3 4">
    <name type="scientific">Psychroflexus lacisalsi</name>
    <dbReference type="NCBI Taxonomy" id="503928"/>
    <lineage>
        <taxon>Bacteria</taxon>
        <taxon>Pseudomonadati</taxon>
        <taxon>Bacteroidota</taxon>
        <taxon>Flavobacteriia</taxon>
        <taxon>Flavobacteriales</taxon>
        <taxon>Flavobacteriaceae</taxon>
        <taxon>Psychroflexus</taxon>
    </lineage>
</organism>
<evidence type="ECO:0000259" key="2">
    <source>
        <dbReference type="Pfam" id="PF08450"/>
    </source>
</evidence>
<dbReference type="EMBL" id="BAAAGG010000005">
    <property type="protein sequence ID" value="GAA0757767.1"/>
    <property type="molecule type" value="Genomic_DNA"/>
</dbReference>
<dbReference type="PRINTS" id="PR01790">
    <property type="entry name" value="SMP30FAMILY"/>
</dbReference>
<evidence type="ECO:0000313" key="3">
    <source>
        <dbReference type="EMBL" id="GAA0757767.1"/>
    </source>
</evidence>
<reference evidence="4" key="1">
    <citation type="journal article" date="2019" name="Int. J. Syst. Evol. Microbiol.">
        <title>The Global Catalogue of Microorganisms (GCM) 10K type strain sequencing project: providing services to taxonomists for standard genome sequencing and annotation.</title>
        <authorList>
            <consortium name="The Broad Institute Genomics Platform"/>
            <consortium name="The Broad Institute Genome Sequencing Center for Infectious Disease"/>
            <person name="Wu L."/>
            <person name="Ma J."/>
        </authorList>
    </citation>
    <scope>NUCLEOTIDE SEQUENCE [LARGE SCALE GENOMIC DNA]</scope>
    <source>
        <strain evidence="4">JCM 16231</strain>
    </source>
</reference>
<keyword evidence="1" id="KW-0378">Hydrolase</keyword>
<dbReference type="PROSITE" id="PS51257">
    <property type="entry name" value="PROKAR_LIPOPROTEIN"/>
    <property type="match status" value="1"/>
</dbReference>
<accession>A0ABP3VJT9</accession>
<protein>
    <submittedName>
        <fullName evidence="3">SMP-30/gluconolactonase/LRE family protein</fullName>
    </submittedName>
</protein>
<dbReference type="RefSeq" id="WP_224453964.1">
    <property type="nucleotide sequence ID" value="NZ_BAAAGG010000005.1"/>
</dbReference>
<dbReference type="InterPro" id="IPR013658">
    <property type="entry name" value="SGL"/>
</dbReference>
<feature type="domain" description="SMP-30/Gluconolactonase/LRE-like region" evidence="2">
    <location>
        <begin position="52"/>
        <end position="291"/>
    </location>
</feature>
<dbReference type="Proteomes" id="UP001500185">
    <property type="component" value="Unassembled WGS sequence"/>
</dbReference>
<dbReference type="InterPro" id="IPR011042">
    <property type="entry name" value="6-blade_b-propeller_TolB-like"/>
</dbReference>
<evidence type="ECO:0000256" key="1">
    <source>
        <dbReference type="ARBA" id="ARBA00022801"/>
    </source>
</evidence>
<dbReference type="PANTHER" id="PTHR47572">
    <property type="entry name" value="LIPOPROTEIN-RELATED"/>
    <property type="match status" value="1"/>
</dbReference>
<comment type="caution">
    <text evidence="3">The sequence shown here is derived from an EMBL/GenBank/DDBJ whole genome shotgun (WGS) entry which is preliminary data.</text>
</comment>
<dbReference type="PANTHER" id="PTHR47572:SF4">
    <property type="entry name" value="LACTONASE DRP35"/>
    <property type="match status" value="1"/>
</dbReference>
<sequence>MKTITYSLIALVLFSCGQNNKKKDSNSEAKTKVQSEIEITSEIEQLATDFKFTEGPAVNKNGHVYFTDIPESKIYKWTTADSLELYRENSNGANGLYFDQNQNLLACEGGKAQITLTTPEGKRSVVASEYNGKPFNTTNDIWPDAKGGAYFTDPRYGGDLENLPQEGMHVFYISPNKNSVIRVTDDLIKPNGLIGTPDGKILYITDPGAERTYSYNIEGDGTLSKKQLFVEYGGDGMTIDQQGNVYLTTSGQPQVDVFSPQGKLLKTITVPEQPSNVTFGGKDRNELYITARTSLYRVGLNREGVN</sequence>
<evidence type="ECO:0000313" key="4">
    <source>
        <dbReference type="Proteomes" id="UP001500185"/>
    </source>
</evidence>